<dbReference type="PROSITE" id="PS50082">
    <property type="entry name" value="WD_REPEATS_2"/>
    <property type="match status" value="3"/>
</dbReference>
<feature type="domain" description="CDC20/Fizzy WD40" evidence="8">
    <location>
        <begin position="84"/>
        <end position="370"/>
    </location>
</feature>
<evidence type="ECO:0000256" key="4">
    <source>
        <dbReference type="ARBA" id="ARBA00022737"/>
    </source>
</evidence>
<keyword evidence="5" id="KW-0498">Mitosis</keyword>
<dbReference type="Gene3D" id="2.130.10.10">
    <property type="entry name" value="YVTN repeat-like/Quinoprotein amine dehydrogenase"/>
    <property type="match status" value="1"/>
</dbReference>
<dbReference type="PANTHER" id="PTHR19918">
    <property type="entry name" value="CELL DIVISION CYCLE 20 CDC20 FIZZY -RELATED"/>
    <property type="match status" value="1"/>
</dbReference>
<dbReference type="Pfam" id="PF24807">
    <property type="entry name" value="WD40_CDC20-Fz"/>
    <property type="match status" value="1"/>
</dbReference>
<evidence type="ECO:0000256" key="6">
    <source>
        <dbReference type="ARBA" id="ARBA00023306"/>
    </source>
</evidence>
<dbReference type="AlphaFoldDB" id="A0A8J6B943"/>
<sequence length="402" mass="44494">MRPSSFDEPTESLSLSLKFGLSASDAPCSPAVKAYHDALEHSITMTPPVTPRWTDELQTLCSQSRQIRETIDRRRINKHPITSLDAPGAVDDFYSHTLDWSDKNILAVALGDTAYLWNVTTRQVDTLVELGDGSVVSSLCWMEGGRYLAVGTDASDLHLWDVQKGKCVRGLRGHASKITATAVNRSIVTSGSEGGILFDSDLRVRQHRVFDRVGHQQGITGLAWSPDKTVLASGGNDNTVRLWDSRPEPRVLREHSASVRALAWAPRRNVLATGGGNGDNTIKIWNTAADPHVVDTIHTDSQVCSLQWGRHHDEILSTHGFHTNSVRLWKYPNNIQQCDIRSHSSRVLHSAVSPDGRTVCTLGGERLLFWDFWSMNNPTVRSKLSTVSHGTRAFNRGLEILP</sequence>
<evidence type="ECO:0000259" key="8">
    <source>
        <dbReference type="Pfam" id="PF24807"/>
    </source>
</evidence>
<evidence type="ECO:0000256" key="5">
    <source>
        <dbReference type="ARBA" id="ARBA00022776"/>
    </source>
</evidence>
<evidence type="ECO:0000256" key="2">
    <source>
        <dbReference type="ARBA" id="ARBA00022574"/>
    </source>
</evidence>
<feature type="repeat" description="WD" evidence="7">
    <location>
        <begin position="129"/>
        <end position="170"/>
    </location>
</feature>
<evidence type="ECO:0000313" key="10">
    <source>
        <dbReference type="Proteomes" id="UP000717585"/>
    </source>
</evidence>
<evidence type="ECO:0000256" key="7">
    <source>
        <dbReference type="PROSITE-ProRule" id="PRU00221"/>
    </source>
</evidence>
<name>A0A8J6B943_9EUKA</name>
<dbReference type="PANTHER" id="PTHR19918:SF8">
    <property type="entry name" value="FI02843P"/>
    <property type="match status" value="1"/>
</dbReference>
<dbReference type="OrthoDB" id="10263272at2759"/>
<proteinExistence type="inferred from homology"/>
<comment type="similarity">
    <text evidence="1">Belongs to the WD repeat CDC20/Fizzy family.</text>
</comment>
<evidence type="ECO:0000256" key="3">
    <source>
        <dbReference type="ARBA" id="ARBA00022618"/>
    </source>
</evidence>
<evidence type="ECO:0000256" key="1">
    <source>
        <dbReference type="ARBA" id="ARBA00006445"/>
    </source>
</evidence>
<dbReference type="GO" id="GO:1905786">
    <property type="term" value="P:positive regulation of anaphase-promoting complex-dependent catabolic process"/>
    <property type="evidence" value="ECO:0007669"/>
    <property type="project" value="TreeGrafter"/>
</dbReference>
<feature type="repeat" description="WD" evidence="7">
    <location>
        <begin position="212"/>
        <end position="244"/>
    </location>
</feature>
<keyword evidence="2 7" id="KW-0853">WD repeat</keyword>
<dbReference type="InterPro" id="IPR015943">
    <property type="entry name" value="WD40/YVTN_repeat-like_dom_sf"/>
</dbReference>
<dbReference type="SMART" id="SM00320">
    <property type="entry name" value="WD40"/>
    <property type="match status" value="7"/>
</dbReference>
<keyword evidence="3" id="KW-0132">Cell division</keyword>
<dbReference type="EMBL" id="JAHDYR010000008">
    <property type="protein sequence ID" value="KAG9395744.1"/>
    <property type="molecule type" value="Genomic_DNA"/>
</dbReference>
<keyword evidence="6" id="KW-0131">Cell cycle</keyword>
<dbReference type="GO" id="GO:0010997">
    <property type="term" value="F:anaphase-promoting complex binding"/>
    <property type="evidence" value="ECO:0007669"/>
    <property type="project" value="InterPro"/>
</dbReference>
<dbReference type="SUPFAM" id="SSF50978">
    <property type="entry name" value="WD40 repeat-like"/>
    <property type="match status" value="1"/>
</dbReference>
<organism evidence="9 10">
    <name type="scientific">Carpediemonas membranifera</name>
    <dbReference type="NCBI Taxonomy" id="201153"/>
    <lineage>
        <taxon>Eukaryota</taxon>
        <taxon>Metamonada</taxon>
        <taxon>Carpediemonas-like organisms</taxon>
        <taxon>Carpediemonas</taxon>
    </lineage>
</organism>
<accession>A0A8J6B943</accession>
<keyword evidence="4" id="KW-0677">Repeat</keyword>
<reference evidence="9" key="1">
    <citation type="submission" date="2021-05" db="EMBL/GenBank/DDBJ databases">
        <title>A free-living protist that lacks canonical eukaryotic 1 DNA replication and segregation systems.</title>
        <authorList>
            <person name="Salas-Leiva D.E."/>
            <person name="Tromer E.C."/>
            <person name="Curtis B.A."/>
            <person name="Jerlstrom-Hultqvist J."/>
            <person name="Kolisko M."/>
            <person name="Yi Z."/>
            <person name="Salas-Leiva J.S."/>
            <person name="Gallot-Lavallee L."/>
            <person name="Kops G.J.P.L."/>
            <person name="Archibald J.M."/>
            <person name="Simpson A.G.B."/>
            <person name="Roger A.J."/>
        </authorList>
    </citation>
    <scope>NUCLEOTIDE SEQUENCE</scope>
    <source>
        <strain evidence="9">BICM</strain>
    </source>
</reference>
<dbReference type="PROSITE" id="PS50294">
    <property type="entry name" value="WD_REPEATS_REGION"/>
    <property type="match status" value="1"/>
</dbReference>
<dbReference type="InterPro" id="IPR001680">
    <property type="entry name" value="WD40_rpt"/>
</dbReference>
<dbReference type="InterPro" id="IPR036322">
    <property type="entry name" value="WD40_repeat_dom_sf"/>
</dbReference>
<dbReference type="Proteomes" id="UP000717585">
    <property type="component" value="Unassembled WGS sequence"/>
</dbReference>
<protein>
    <submittedName>
        <fullName evidence="9">Cdc20-like</fullName>
    </submittedName>
</protein>
<dbReference type="GO" id="GO:0031145">
    <property type="term" value="P:anaphase-promoting complex-dependent catabolic process"/>
    <property type="evidence" value="ECO:0007669"/>
    <property type="project" value="TreeGrafter"/>
</dbReference>
<dbReference type="InterPro" id="IPR033010">
    <property type="entry name" value="Cdc20/Fizzy"/>
</dbReference>
<dbReference type="GO" id="GO:0051301">
    <property type="term" value="P:cell division"/>
    <property type="evidence" value="ECO:0007669"/>
    <property type="project" value="UniProtKB-KW"/>
</dbReference>
<gene>
    <name evidence="9" type="ORF">J8273_2651</name>
</gene>
<dbReference type="InterPro" id="IPR056150">
    <property type="entry name" value="WD40_CDC20-Fz"/>
</dbReference>
<dbReference type="GO" id="GO:1990757">
    <property type="term" value="F:ubiquitin ligase activator activity"/>
    <property type="evidence" value="ECO:0007669"/>
    <property type="project" value="TreeGrafter"/>
</dbReference>
<evidence type="ECO:0000313" key="9">
    <source>
        <dbReference type="EMBL" id="KAG9395744.1"/>
    </source>
</evidence>
<feature type="repeat" description="WD" evidence="7">
    <location>
        <begin position="252"/>
        <end position="286"/>
    </location>
</feature>
<dbReference type="GO" id="GO:0005680">
    <property type="term" value="C:anaphase-promoting complex"/>
    <property type="evidence" value="ECO:0007669"/>
    <property type="project" value="TreeGrafter"/>
</dbReference>
<keyword evidence="10" id="KW-1185">Reference proteome</keyword>
<comment type="caution">
    <text evidence="9">The sequence shown here is derived from an EMBL/GenBank/DDBJ whole genome shotgun (WGS) entry which is preliminary data.</text>
</comment>